<dbReference type="PANTHER" id="PTHR39200">
    <property type="entry name" value="HYPOTHETICAL EXPORTED PROTEIN"/>
    <property type="match status" value="1"/>
</dbReference>
<organism evidence="4 5">
    <name type="scientific">Shiella aurantiaca</name>
    <dbReference type="NCBI Taxonomy" id="3058365"/>
    <lineage>
        <taxon>Bacteria</taxon>
        <taxon>Pseudomonadati</taxon>
        <taxon>Bacteroidota</taxon>
        <taxon>Cytophagia</taxon>
        <taxon>Cytophagales</taxon>
        <taxon>Shiellaceae</taxon>
        <taxon>Shiella</taxon>
    </lineage>
</organism>
<feature type="signal peptide" evidence="2">
    <location>
        <begin position="1"/>
        <end position="23"/>
    </location>
</feature>
<gene>
    <name evidence="4" type="ORF">QWY31_12320</name>
</gene>
<evidence type="ECO:0000256" key="2">
    <source>
        <dbReference type="SAM" id="SignalP"/>
    </source>
</evidence>
<dbReference type="PANTHER" id="PTHR39200:SF1">
    <property type="entry name" value="AUTO-TRANSPORTER ADHESIN HEAD GIN DOMAIN-CONTAINING PROTEIN-RELATED"/>
    <property type="match status" value="1"/>
</dbReference>
<protein>
    <submittedName>
        <fullName evidence="4">Head GIN domain-containing protein</fullName>
    </submittedName>
</protein>
<dbReference type="EMBL" id="JAUHJS010000006">
    <property type="protein sequence ID" value="MDN4166291.1"/>
    <property type="molecule type" value="Genomic_DNA"/>
</dbReference>
<feature type="region of interest" description="Disordered" evidence="1">
    <location>
        <begin position="208"/>
        <end position="233"/>
    </location>
</feature>
<evidence type="ECO:0000259" key="3">
    <source>
        <dbReference type="Pfam" id="PF10988"/>
    </source>
</evidence>
<keyword evidence="5" id="KW-1185">Reference proteome</keyword>
<feature type="domain" description="Putative auto-transporter adhesin head GIN" evidence="3">
    <location>
        <begin position="33"/>
        <end position="217"/>
    </location>
</feature>
<sequence length="233" mass="24352">MTTSLKTLLAAGAILAASSVSFAQHKKEMALSPFSKIDIGWAYQVELKKSTRNFITVDASDKEVLERVEINVNGSTLDLDFDNDFWKLGSNDKAKAVIEYIAIDEVEISGAANVSANETIKSNSFTVEVSGAGKGDFTISCEKLSVDISGAGKLNLTGDAVNQSVHLSGAGNYYGDKLISQNVEVHTSGAGSAKVHAAQSIEAHASGAGSISYSGNPTRSDVESSGAGSIRKN</sequence>
<evidence type="ECO:0000313" key="4">
    <source>
        <dbReference type="EMBL" id="MDN4166291.1"/>
    </source>
</evidence>
<evidence type="ECO:0000256" key="1">
    <source>
        <dbReference type="SAM" id="MobiDB-lite"/>
    </source>
</evidence>
<proteinExistence type="predicted"/>
<dbReference type="RefSeq" id="WP_320004828.1">
    <property type="nucleotide sequence ID" value="NZ_JAUHJS010000006.1"/>
</dbReference>
<feature type="compositionally biased region" description="Polar residues" evidence="1">
    <location>
        <begin position="209"/>
        <end position="219"/>
    </location>
</feature>
<comment type="caution">
    <text evidence="4">The sequence shown here is derived from an EMBL/GenBank/DDBJ whole genome shotgun (WGS) entry which is preliminary data.</text>
</comment>
<name>A0ABT8F727_9BACT</name>
<reference evidence="4" key="1">
    <citation type="submission" date="2023-06" db="EMBL/GenBank/DDBJ databases">
        <title>Cytophagales bacterium Strain LB-30, isolated from soil.</title>
        <authorList>
            <person name="Liu B."/>
        </authorList>
    </citation>
    <scope>NUCLEOTIDE SEQUENCE</scope>
    <source>
        <strain evidence="4">LB-30</strain>
    </source>
</reference>
<dbReference type="Pfam" id="PF10988">
    <property type="entry name" value="DUF2807"/>
    <property type="match status" value="1"/>
</dbReference>
<dbReference type="Proteomes" id="UP001168552">
    <property type="component" value="Unassembled WGS sequence"/>
</dbReference>
<evidence type="ECO:0000313" key="5">
    <source>
        <dbReference type="Proteomes" id="UP001168552"/>
    </source>
</evidence>
<dbReference type="Gene3D" id="2.160.20.120">
    <property type="match status" value="1"/>
</dbReference>
<dbReference type="InterPro" id="IPR021255">
    <property type="entry name" value="DUF2807"/>
</dbReference>
<feature type="chain" id="PRO_5046627419" evidence="2">
    <location>
        <begin position="24"/>
        <end position="233"/>
    </location>
</feature>
<accession>A0ABT8F727</accession>
<keyword evidence="2" id="KW-0732">Signal</keyword>